<dbReference type="WBParaSite" id="SRAE_X000233200.1">
    <property type="protein sequence ID" value="SRAE_X000233200.1"/>
    <property type="gene ID" value="WBGene00267916"/>
</dbReference>
<reference evidence="2" key="1">
    <citation type="submission" date="2014-09" db="EMBL/GenBank/DDBJ databases">
        <authorList>
            <person name="Aslett A.Martin."/>
        </authorList>
    </citation>
    <scope>NUCLEOTIDE SEQUENCE</scope>
    <source>
        <strain evidence="2">ED321 Heterogonic</strain>
    </source>
</reference>
<feature type="region of interest" description="Disordered" evidence="1">
    <location>
        <begin position="1"/>
        <end position="63"/>
    </location>
</feature>
<dbReference type="GeneID" id="36385410"/>
<dbReference type="EMBL" id="LN609400">
    <property type="protein sequence ID" value="CEF60597.1"/>
    <property type="molecule type" value="Genomic_DNA"/>
</dbReference>
<organism evidence="2">
    <name type="scientific">Strongyloides ratti</name>
    <name type="common">Parasitic roundworm</name>
    <dbReference type="NCBI Taxonomy" id="34506"/>
    <lineage>
        <taxon>Eukaryota</taxon>
        <taxon>Metazoa</taxon>
        <taxon>Ecdysozoa</taxon>
        <taxon>Nematoda</taxon>
        <taxon>Chromadorea</taxon>
        <taxon>Rhabditida</taxon>
        <taxon>Tylenchina</taxon>
        <taxon>Panagrolaimomorpha</taxon>
        <taxon>Strongyloidoidea</taxon>
        <taxon>Strongyloididae</taxon>
        <taxon>Strongyloides</taxon>
    </lineage>
</organism>
<accession>A0A090KXJ0</accession>
<dbReference type="CTD" id="36385410"/>
<evidence type="ECO:0000313" key="2">
    <source>
        <dbReference type="EMBL" id="CEF60597.1"/>
    </source>
</evidence>
<evidence type="ECO:0000313" key="5">
    <source>
        <dbReference type="WormBase" id="SRAE_X000233200"/>
    </source>
</evidence>
<proteinExistence type="predicted"/>
<feature type="compositionally biased region" description="Polar residues" evidence="1">
    <location>
        <begin position="20"/>
        <end position="34"/>
    </location>
</feature>
<gene>
    <name evidence="2 4 5" type="ORF">SRAE_X000233200</name>
</gene>
<evidence type="ECO:0000313" key="3">
    <source>
        <dbReference type="Proteomes" id="UP000035682"/>
    </source>
</evidence>
<reference evidence="3" key="2">
    <citation type="submission" date="2014-09" db="EMBL/GenBank/DDBJ databases">
        <authorList>
            <person name="Martin A.A."/>
        </authorList>
    </citation>
    <scope>NUCLEOTIDE SEQUENCE</scope>
    <source>
        <strain evidence="3">ED321</strain>
    </source>
</reference>
<name>A0A090KXJ0_STRRB</name>
<dbReference type="WormBase" id="SRAE_X000233200">
    <property type="protein sequence ID" value="SRP12267"/>
    <property type="gene ID" value="WBGene00267916"/>
</dbReference>
<dbReference type="RefSeq" id="XP_024499806.1">
    <property type="nucleotide sequence ID" value="XM_024645533.1"/>
</dbReference>
<dbReference type="AlphaFoldDB" id="A0A090KXJ0"/>
<feature type="region of interest" description="Disordered" evidence="1">
    <location>
        <begin position="119"/>
        <end position="152"/>
    </location>
</feature>
<evidence type="ECO:0000256" key="1">
    <source>
        <dbReference type="SAM" id="MobiDB-lite"/>
    </source>
</evidence>
<sequence length="591" mass="68778">MLKNINVLRNKSVNKRRLCDNSQNSPNKSTNTGTFPKHIKFDSSSSDEGENEKTSSNTKNLSILESTPAPHNIAFIKNNDVNSDDFVYSSDDECFDPFLNKNPKDFEKCDELNSENINSEFDEINSDNTDVSNNDEKNLNNDDNNEKEDRKTEVVDNIRVPKNQNRPKIQCFVCGKFDLNFKRHWFTKCGKNTEFTKAKLSACKLSGAWQNSIFGEYIEYRKNIHRYSKRLIFGKKRLVQAFNCQNNLLSNMLFNIVGNSVSSDNIENIILSIDNNFPKFISIISNFSKGSTTSNFFKSIYYFLEFLNLRKISVKKEGRELSTMLRQVVDKIKILEPKFSGKKITETFNLSRRLKNLEHYSFYMKKFKKLSLKILQDKDLNFSDFKRFQYLYILLVVATNGGRSEFAYKQTVNNISHENGEELSVNVNYYLMELLKEVGWSLEDGLVYTFRRSAATSSKYINNDTDITCFLRGHSSKTSAVILDKDMAKKVAIKAIKALRLLEKEKGEFDENINNKYYINNRFNPNSISKDLKKIILNNEDDENNEIDDKNENDNDNDKNDIEIKIEKDDRNDDYEEFKKKMKNIMLLKDI</sequence>
<dbReference type="Proteomes" id="UP000035682">
    <property type="component" value="Unplaced"/>
</dbReference>
<reference evidence="4" key="3">
    <citation type="submission" date="2020-12" db="UniProtKB">
        <authorList>
            <consortium name="WormBaseParasite"/>
        </authorList>
    </citation>
    <scope>IDENTIFICATION</scope>
</reference>
<protein>
    <submittedName>
        <fullName evidence="2 4">Uncharacterized protein</fullName>
    </submittedName>
</protein>
<evidence type="ECO:0000313" key="4">
    <source>
        <dbReference type="WBParaSite" id="SRAE_X000233200.1"/>
    </source>
</evidence>
<keyword evidence="3" id="KW-1185">Reference proteome</keyword>
<feature type="compositionally biased region" description="Polar residues" evidence="1">
    <location>
        <begin position="54"/>
        <end position="63"/>
    </location>
</feature>